<dbReference type="CDD" id="cd02440">
    <property type="entry name" value="AdoMet_MTases"/>
    <property type="match status" value="1"/>
</dbReference>
<keyword evidence="2" id="KW-0812">Transmembrane</keyword>
<dbReference type="InterPro" id="IPR013216">
    <property type="entry name" value="Methyltransf_11"/>
</dbReference>
<dbReference type="PANTHER" id="PTHR40623">
    <property type="entry name" value="INTEGRAL MEMBRANE PROTEIN"/>
    <property type="match status" value="1"/>
</dbReference>
<keyword evidence="2" id="KW-1133">Transmembrane helix</keyword>
<gene>
    <name evidence="5" type="ORF">FUG_LOCUS431834</name>
    <name evidence="4" type="ORF">MDCFG202_LOCUS278390</name>
</gene>
<evidence type="ECO:0000259" key="3">
    <source>
        <dbReference type="Pfam" id="PF08241"/>
    </source>
</evidence>
<dbReference type="InterPro" id="IPR029063">
    <property type="entry name" value="SAM-dependent_MTases_sf"/>
</dbReference>
<dbReference type="AlphaFoldDB" id="A0A4E9EFN0"/>
<dbReference type="Pfam" id="PF08241">
    <property type="entry name" value="Methyltransf_11"/>
    <property type="match status" value="1"/>
</dbReference>
<sequence>MGAFFISWELWQEMTFVLGCCIVLVFVAGLIKLWWSNRAMRRHEIIDEEKRARLSLMSYCGIQNMRTPDIPFGIRAIQSGIEVEGIWISRPESPESCQATPSATLVGRRIRISKGKGKMIDLVSSECLPSTNLETMPPRQVGLGGSQQDDITPINEYNRPGPPAKQSRITASKDQSLDLTYTLRITATMASSHVINDIATRGFGDAKSYDTHRPSYPPAAVTNILGRLGLEGQSGAKIIDLAAGTGKFTELLAARSEGFEIVAVEPLDSMRNNLAAKQLPKVDVRPGTATDMKHVSDGWADGCIIAQIPESAGTEVDLNKAFHWFAKEESLQEIHRVLKPGTKLGLIWNVDSYNQPESWPSPTGWEKELLDLNFNEKADKEPRFRHQVWKQVFERQAEAEKPFFSTPIETDKVSWSVWLTPEALWDRFNTLSWNALREGEERRVFREKYDKIVKEGGGEINDKGEIELHGCTFIVWISRLDGP</sequence>
<dbReference type="PANTHER" id="PTHR40623:SF2">
    <property type="entry name" value="INTEGRAL MEMBRANE PROTEIN"/>
    <property type="match status" value="1"/>
</dbReference>
<evidence type="ECO:0000313" key="4">
    <source>
        <dbReference type="EMBL" id="CAG1986845.1"/>
    </source>
</evidence>
<evidence type="ECO:0000256" key="1">
    <source>
        <dbReference type="SAM" id="MobiDB-lite"/>
    </source>
</evidence>
<feature type="domain" description="Methyltransferase type 11" evidence="3">
    <location>
        <begin position="240"/>
        <end position="344"/>
    </location>
</feature>
<dbReference type="Gene3D" id="3.40.50.150">
    <property type="entry name" value="Vaccinia Virus protein VP39"/>
    <property type="match status" value="1"/>
</dbReference>
<evidence type="ECO:0000313" key="5">
    <source>
        <dbReference type="EMBL" id="VIO61702.1"/>
    </source>
</evidence>
<feature type="transmembrane region" description="Helical" evidence="2">
    <location>
        <begin position="14"/>
        <end position="35"/>
    </location>
</feature>
<accession>A0A4E9EFN0</accession>
<dbReference type="SUPFAM" id="SSF53335">
    <property type="entry name" value="S-adenosyl-L-methionine-dependent methyltransferases"/>
    <property type="match status" value="1"/>
</dbReference>
<proteinExistence type="predicted"/>
<keyword evidence="2" id="KW-0472">Membrane</keyword>
<name>A0A4E9EFN0_GIBZA</name>
<reference evidence="4" key="2">
    <citation type="submission" date="2021-03" db="EMBL/GenBank/DDBJ databases">
        <authorList>
            <person name="Alouane T."/>
            <person name="Langin T."/>
            <person name="Bonhomme L."/>
        </authorList>
    </citation>
    <scope>NUCLEOTIDE SEQUENCE</scope>
    <source>
        <strain evidence="4">MDC_Fg202</strain>
    </source>
</reference>
<dbReference type="GO" id="GO:0008757">
    <property type="term" value="F:S-adenosylmethionine-dependent methyltransferase activity"/>
    <property type="evidence" value="ECO:0007669"/>
    <property type="project" value="InterPro"/>
</dbReference>
<dbReference type="EMBL" id="CAJPIJ010000136">
    <property type="protein sequence ID" value="CAG1986845.1"/>
    <property type="molecule type" value="Genomic_DNA"/>
</dbReference>
<dbReference type="Proteomes" id="UP000746612">
    <property type="component" value="Unassembled WGS sequence"/>
</dbReference>
<reference evidence="5" key="1">
    <citation type="submission" date="2019-04" db="EMBL/GenBank/DDBJ databases">
        <authorList>
            <person name="Melise S."/>
            <person name="Noan J."/>
            <person name="Okalmin O."/>
        </authorList>
    </citation>
    <scope>NUCLEOTIDE SEQUENCE</scope>
    <source>
        <strain evidence="5">FN9</strain>
    </source>
</reference>
<feature type="region of interest" description="Disordered" evidence="1">
    <location>
        <begin position="131"/>
        <end position="153"/>
    </location>
</feature>
<organism evidence="5">
    <name type="scientific">Gibberella zeae</name>
    <name type="common">Wheat head blight fungus</name>
    <name type="synonym">Fusarium graminearum</name>
    <dbReference type="NCBI Taxonomy" id="5518"/>
    <lineage>
        <taxon>Eukaryota</taxon>
        <taxon>Fungi</taxon>
        <taxon>Dikarya</taxon>
        <taxon>Ascomycota</taxon>
        <taxon>Pezizomycotina</taxon>
        <taxon>Sordariomycetes</taxon>
        <taxon>Hypocreomycetidae</taxon>
        <taxon>Hypocreales</taxon>
        <taxon>Nectriaceae</taxon>
        <taxon>Fusarium</taxon>
    </lineage>
</organism>
<evidence type="ECO:0000256" key="2">
    <source>
        <dbReference type="SAM" id="Phobius"/>
    </source>
</evidence>
<protein>
    <recommendedName>
        <fullName evidence="3">Methyltransferase type 11 domain-containing protein</fullName>
    </recommendedName>
</protein>
<dbReference type="EMBL" id="CAAKMV010000152">
    <property type="protein sequence ID" value="VIO61702.1"/>
    <property type="molecule type" value="Genomic_DNA"/>
</dbReference>